<evidence type="ECO:0000313" key="4">
    <source>
        <dbReference type="Proteomes" id="UP001174691"/>
    </source>
</evidence>
<feature type="region of interest" description="Disordered" evidence="1">
    <location>
        <begin position="1"/>
        <end position="48"/>
    </location>
</feature>
<feature type="transmembrane region" description="Helical" evidence="2">
    <location>
        <begin position="377"/>
        <end position="398"/>
    </location>
</feature>
<sequence>MDSMNDIPLGPPRAWTSSTLSEPNVGLRRRHETGKASDDPEATTPEPLMSLKEEYLRRIALHLFRLDLWSAQTVTEDMTRKSRLANIEPHFGQLWINPPPIELVEIWLDSPELYHSHGIMNLPGFHPYVTGLSYEQLKEIVKKRDEQAKAMYIRLMLGRIWKLKDRNLIHELALQDLKGSFEINLGLLIGERAADANHYVSKLTQRQSVAQERLSSVLSEARVLRNEITEAFHHGALEEDLLSGLRLRLGAFHQHYPAARKLLDVEQERTLLDPAREPWSVREDDKSRKGFRKAAPEKAASSALLAMISFAWSLCAFVPAMMAYVGTASGPGSWTDNDFWGLLAGAILQLLGLGTQFIGPLVLPGSLQLRVQKEMRALVWIFATFTSVCTLLVLVFGAG</sequence>
<protein>
    <submittedName>
        <fullName evidence="3">Uncharacterized protein</fullName>
    </submittedName>
</protein>
<evidence type="ECO:0000313" key="3">
    <source>
        <dbReference type="EMBL" id="KAJ9164751.1"/>
    </source>
</evidence>
<comment type="caution">
    <text evidence="3">The sequence shown here is derived from an EMBL/GenBank/DDBJ whole genome shotgun (WGS) entry which is preliminary data.</text>
</comment>
<keyword evidence="4" id="KW-1185">Reference proteome</keyword>
<accession>A0AA38VPE6</accession>
<gene>
    <name evidence="3" type="ORF">NKR19_g1016</name>
</gene>
<reference evidence="3" key="1">
    <citation type="submission" date="2022-07" db="EMBL/GenBank/DDBJ databases">
        <title>Fungi with potential for degradation of polypropylene.</title>
        <authorList>
            <person name="Gostincar C."/>
        </authorList>
    </citation>
    <scope>NUCLEOTIDE SEQUENCE</scope>
    <source>
        <strain evidence="3">EXF-13287</strain>
    </source>
</reference>
<dbReference type="Proteomes" id="UP001174691">
    <property type="component" value="Unassembled WGS sequence"/>
</dbReference>
<feature type="transmembrane region" description="Helical" evidence="2">
    <location>
        <begin position="339"/>
        <end position="365"/>
    </location>
</feature>
<feature type="transmembrane region" description="Helical" evidence="2">
    <location>
        <begin position="302"/>
        <end position="327"/>
    </location>
</feature>
<organism evidence="3 4">
    <name type="scientific">Coniochaeta hoffmannii</name>
    <dbReference type="NCBI Taxonomy" id="91930"/>
    <lineage>
        <taxon>Eukaryota</taxon>
        <taxon>Fungi</taxon>
        <taxon>Dikarya</taxon>
        <taxon>Ascomycota</taxon>
        <taxon>Pezizomycotina</taxon>
        <taxon>Sordariomycetes</taxon>
        <taxon>Sordariomycetidae</taxon>
        <taxon>Coniochaetales</taxon>
        <taxon>Coniochaetaceae</taxon>
        <taxon>Coniochaeta</taxon>
    </lineage>
</organism>
<dbReference type="AlphaFoldDB" id="A0AA38VPE6"/>
<name>A0AA38VPE6_9PEZI</name>
<proteinExistence type="predicted"/>
<keyword evidence="2" id="KW-0472">Membrane</keyword>
<evidence type="ECO:0000256" key="2">
    <source>
        <dbReference type="SAM" id="Phobius"/>
    </source>
</evidence>
<evidence type="ECO:0000256" key="1">
    <source>
        <dbReference type="SAM" id="MobiDB-lite"/>
    </source>
</evidence>
<dbReference type="EMBL" id="JANBVN010000009">
    <property type="protein sequence ID" value="KAJ9164751.1"/>
    <property type="molecule type" value="Genomic_DNA"/>
</dbReference>
<keyword evidence="2" id="KW-1133">Transmembrane helix</keyword>
<keyword evidence="2" id="KW-0812">Transmembrane</keyword>